<feature type="signal peptide" evidence="8">
    <location>
        <begin position="1"/>
        <end position="35"/>
    </location>
</feature>
<keyword evidence="8" id="KW-0732">Signal</keyword>
<dbReference type="InterPro" id="IPR036430">
    <property type="entry name" value="RNase_T2-like_sf"/>
</dbReference>
<evidence type="ECO:0000256" key="6">
    <source>
        <dbReference type="ARBA" id="ARBA00023002"/>
    </source>
</evidence>
<dbReference type="GO" id="GO:0033897">
    <property type="term" value="F:ribonuclease T2 activity"/>
    <property type="evidence" value="ECO:0007669"/>
    <property type="project" value="InterPro"/>
</dbReference>
<dbReference type="HOGENOM" id="CLU_268863_0_0_1"/>
<dbReference type="OrthoDB" id="9983560at2759"/>
<dbReference type="PANTHER" id="PTHR42973">
    <property type="entry name" value="BINDING OXIDOREDUCTASE, PUTATIVE (AFU_ORTHOLOGUE AFUA_1G17690)-RELATED"/>
    <property type="match status" value="1"/>
</dbReference>
<dbReference type="GO" id="GO:0071949">
    <property type="term" value="F:FAD binding"/>
    <property type="evidence" value="ECO:0007669"/>
    <property type="project" value="InterPro"/>
</dbReference>
<organism evidence="10 11">
    <name type="scientific">Hypocrea virens (strain Gv29-8 / FGSC 10586)</name>
    <name type="common">Gliocladium virens</name>
    <name type="synonym">Trichoderma virens</name>
    <dbReference type="NCBI Taxonomy" id="413071"/>
    <lineage>
        <taxon>Eukaryota</taxon>
        <taxon>Fungi</taxon>
        <taxon>Dikarya</taxon>
        <taxon>Ascomycota</taxon>
        <taxon>Pezizomycotina</taxon>
        <taxon>Sordariomycetes</taxon>
        <taxon>Hypocreomycetidae</taxon>
        <taxon>Hypocreales</taxon>
        <taxon>Hypocreaceae</taxon>
        <taxon>Trichoderma</taxon>
    </lineage>
</organism>
<dbReference type="Pfam" id="PF01565">
    <property type="entry name" value="FAD_binding_4"/>
    <property type="match status" value="1"/>
</dbReference>
<dbReference type="InterPro" id="IPR016166">
    <property type="entry name" value="FAD-bd_PCMH"/>
</dbReference>
<feature type="domain" description="FAD-binding PCMH-type" evidence="9">
    <location>
        <begin position="752"/>
        <end position="941"/>
    </location>
</feature>
<keyword evidence="6" id="KW-0560">Oxidoreductase</keyword>
<dbReference type="PROSITE" id="PS51387">
    <property type="entry name" value="FAD_PCMH"/>
    <property type="match status" value="1"/>
</dbReference>
<sequence length="1247" mass="136968">MSWPRLDAEPALWPCYARLALVLVALAYLVAGAAASCAGRSDDCPSNPIPLRRFNPANYHVETCNLKWTQGCTILDKYDNLQQKPPPFSLCDAKHRPSGLLATDAYTLALQQNDFAPGSPNVTLHGLWPGSQGGHGEKNQPYGCQHGEEFDESYLTTFGTLLKHFWPTDSKFNNTMNCFILSEWMKHGTCAVIPGADGRAFRLPQEAYYRTAFVLANEYNANSALQERLQDMEPLVSASCVQCAYLATIGWTDNTVNSVPRMPGDCVDQCFACGDSWTTCPPANLDSTVLLDPTNAPTPHHNYSIPLVGFGMPALSSDIISPWQGTWRSFGAEQHGSGKFEFAQTFTEDTLTVTTDSPYPQTCAYELRSHREIALKNCGANHHLEECLVQRLPDIGGLEVAFLACNHTGAPAPVDFYAAMDTPNCGNFLMFRCKPSFPGCAFSPDVTPAAAPLQHSPAGSKAYKPSSLSPYQPGIAGVPPSLLGSWRSLQVSDHYQEGLARWNFTADGQASLEWPNYPSRGVQRYAVTHSEGGRNKIFLASTSGSITACRFQIQYNPVYSYAVLGCGATNRLAPDDLAESFLRPHTQWAMGRCNPCSSHCSYSCGPENDYCGAGSCSPASSEPSTHPSEPRDVITSLPILSHNWCTPADSSCWPTKAAIQELEQELDPDEARLGLKWSTYPNPQPAPVPAGSTKDQPFYSLGDNKPKGFKALYYYEDLDEMKRPCFKPTSNSTEWNNVSDMCKAALHQNEYRDWNPFIVVFPLNERHIASALRFAARHRLCISTAGSGHEYNSRNSCPTGGILIRTILLKDKAFIPSWEEDPVLAPSGAFKFGAGAVFAEMHNFSAQYNRVIASGWCSTVGMVGFHLGGGHGPFAPTMGLGVDNVLEIEVLQIGQGADGQPVIHKKVASRQHNPKLFWAMRGGGGGVWGVILSMTIRAHAVPGGGLSHVYMTQSGTFCPGSSPFGYEWLRAMWSRFSVWTLMLNSKVSTQPGFFINTSKYKTGGLCAVTWEFKFEYFYAGGQTEPDYRLFRDRLQEVLEVTKVEEQNFKSAFDYVLTMPPNKFLLAVGNPLPDPHPPSDNATGSQNSVFVSRQAMETKFAPTMMEVLDICVASLKNPDRTSPDPAGYRCGFHYLYTSLTGNLGSPQPDGTAISPGFRSAVMLWNARTLTTQQSKDTLYRIGPNSYFSESSYVMHNWTSRYWDQASYEQLLAIKKAHDPGDHFWCHHCIGDNPDDAYGDPLSAAAGLV</sequence>
<dbReference type="InterPro" id="IPR006094">
    <property type="entry name" value="Oxid_FAD_bind_N"/>
</dbReference>
<dbReference type="AlphaFoldDB" id="G9N0T3"/>
<feature type="chain" id="PRO_5003524001" description="FAD-binding PCMH-type domain-containing protein" evidence="8">
    <location>
        <begin position="36"/>
        <end position="1247"/>
    </location>
</feature>
<dbReference type="GO" id="GO:0003723">
    <property type="term" value="F:RNA binding"/>
    <property type="evidence" value="ECO:0007669"/>
    <property type="project" value="InterPro"/>
</dbReference>
<dbReference type="Gene3D" id="3.30.465.10">
    <property type="match status" value="1"/>
</dbReference>
<evidence type="ECO:0000256" key="8">
    <source>
        <dbReference type="SAM" id="SignalP"/>
    </source>
</evidence>
<dbReference type="EMBL" id="ABDF02000083">
    <property type="protein sequence ID" value="EHK19366.1"/>
    <property type="molecule type" value="Genomic_DNA"/>
</dbReference>
<gene>
    <name evidence="10" type="ORF">TRIVIDRAFT_46447</name>
</gene>
<dbReference type="InterPro" id="IPR001568">
    <property type="entry name" value="RNase_T2-like"/>
</dbReference>
<evidence type="ECO:0000256" key="2">
    <source>
        <dbReference type="ARBA" id="ARBA00005466"/>
    </source>
</evidence>
<dbReference type="InterPro" id="IPR016169">
    <property type="entry name" value="FAD-bd_PCMH_sub2"/>
</dbReference>
<comment type="caution">
    <text evidence="10">The sequence shown here is derived from an EMBL/GenBank/DDBJ whole genome shotgun (WGS) entry which is preliminary data.</text>
</comment>
<dbReference type="InterPro" id="IPR012951">
    <property type="entry name" value="BBE"/>
</dbReference>
<dbReference type="InParanoid" id="G9N0T3"/>
<dbReference type="OMA" id="SSCWPTK"/>
<keyword evidence="11" id="KW-1185">Reference proteome</keyword>
<keyword evidence="5" id="KW-0274">FAD</keyword>
<dbReference type="PANTHER" id="PTHR42973:SF39">
    <property type="entry name" value="FAD-BINDING PCMH-TYPE DOMAIN-CONTAINING PROTEIN"/>
    <property type="match status" value="1"/>
</dbReference>
<dbReference type="Pfam" id="PF08031">
    <property type="entry name" value="BBE"/>
    <property type="match status" value="1"/>
</dbReference>
<dbReference type="GO" id="GO:0016491">
    <property type="term" value="F:oxidoreductase activity"/>
    <property type="evidence" value="ECO:0007669"/>
    <property type="project" value="UniProtKB-KW"/>
</dbReference>
<evidence type="ECO:0000256" key="7">
    <source>
        <dbReference type="RuleBase" id="RU004328"/>
    </source>
</evidence>
<evidence type="ECO:0000313" key="11">
    <source>
        <dbReference type="Proteomes" id="UP000007115"/>
    </source>
</evidence>
<dbReference type="SUPFAM" id="SSF55895">
    <property type="entry name" value="Ribonuclease Rh-like"/>
    <property type="match status" value="1"/>
</dbReference>
<dbReference type="STRING" id="413071.G9N0T3"/>
<dbReference type="VEuPathDB" id="FungiDB:TRIVIDRAFT_46447"/>
<proteinExistence type="inferred from homology"/>
<reference evidence="10 11" key="1">
    <citation type="journal article" date="2011" name="Genome Biol.">
        <title>Comparative genome sequence analysis underscores mycoparasitism as the ancestral life style of Trichoderma.</title>
        <authorList>
            <person name="Kubicek C.P."/>
            <person name="Herrera-Estrella A."/>
            <person name="Seidl-Seiboth V."/>
            <person name="Martinez D.A."/>
            <person name="Druzhinina I.S."/>
            <person name="Thon M."/>
            <person name="Zeilinger S."/>
            <person name="Casas-Flores S."/>
            <person name="Horwitz B.A."/>
            <person name="Mukherjee P.K."/>
            <person name="Mukherjee M."/>
            <person name="Kredics L."/>
            <person name="Alcaraz L.D."/>
            <person name="Aerts A."/>
            <person name="Antal Z."/>
            <person name="Atanasova L."/>
            <person name="Cervantes-Badillo M.G."/>
            <person name="Challacombe J."/>
            <person name="Chertkov O."/>
            <person name="McCluskey K."/>
            <person name="Coulpier F."/>
            <person name="Deshpande N."/>
            <person name="von Doehren H."/>
            <person name="Ebbole D.J."/>
            <person name="Esquivel-Naranjo E.U."/>
            <person name="Fekete E."/>
            <person name="Flipphi M."/>
            <person name="Glaser F."/>
            <person name="Gomez-Rodriguez E.Y."/>
            <person name="Gruber S."/>
            <person name="Han C."/>
            <person name="Henrissat B."/>
            <person name="Hermosa R."/>
            <person name="Hernandez-Onate M."/>
            <person name="Karaffa L."/>
            <person name="Kosti I."/>
            <person name="Le Crom S."/>
            <person name="Lindquist E."/>
            <person name="Lucas S."/>
            <person name="Luebeck M."/>
            <person name="Luebeck P.S."/>
            <person name="Margeot A."/>
            <person name="Metz B."/>
            <person name="Misra M."/>
            <person name="Nevalainen H."/>
            <person name="Omann M."/>
            <person name="Packer N."/>
            <person name="Perrone G."/>
            <person name="Uresti-Rivera E.E."/>
            <person name="Salamov A."/>
            <person name="Schmoll M."/>
            <person name="Seiboth B."/>
            <person name="Shapiro H."/>
            <person name="Sukno S."/>
            <person name="Tamayo-Ramos J.A."/>
            <person name="Tisch D."/>
            <person name="Wiest A."/>
            <person name="Wilkinson H.H."/>
            <person name="Zhang M."/>
            <person name="Coutinho P.M."/>
            <person name="Kenerley C.M."/>
            <person name="Monte E."/>
            <person name="Baker S.E."/>
            <person name="Grigoriev I.V."/>
        </authorList>
    </citation>
    <scope>NUCLEOTIDE SEQUENCE [LARGE SCALE GENOMIC DNA]</scope>
    <source>
        <strain evidence="11">Gv29-8 / FGSC 10586</strain>
    </source>
</reference>
<dbReference type="InterPro" id="IPR036318">
    <property type="entry name" value="FAD-bd_PCMH-like_sf"/>
</dbReference>
<dbReference type="Pfam" id="PF00445">
    <property type="entry name" value="Ribonuclease_T2"/>
    <property type="match status" value="1"/>
</dbReference>
<dbReference type="eggNOG" id="ENOG502SJHT">
    <property type="taxonomic scope" value="Eukaryota"/>
</dbReference>
<evidence type="ECO:0000256" key="1">
    <source>
        <dbReference type="ARBA" id="ARBA00001974"/>
    </source>
</evidence>
<dbReference type="InterPro" id="IPR050416">
    <property type="entry name" value="FAD-linked_Oxidoreductase"/>
</dbReference>
<dbReference type="Proteomes" id="UP000007115">
    <property type="component" value="Unassembled WGS sequence"/>
</dbReference>
<dbReference type="RefSeq" id="XP_013953567.1">
    <property type="nucleotide sequence ID" value="XM_014098092.1"/>
</dbReference>
<name>G9N0T3_HYPVG</name>
<accession>G9N0T3</accession>
<evidence type="ECO:0000256" key="3">
    <source>
        <dbReference type="ARBA" id="ARBA00007469"/>
    </source>
</evidence>
<keyword evidence="4" id="KW-0285">Flavoprotein</keyword>
<evidence type="ECO:0000256" key="4">
    <source>
        <dbReference type="ARBA" id="ARBA00022630"/>
    </source>
</evidence>
<dbReference type="Gene3D" id="3.90.730.10">
    <property type="entry name" value="Ribonuclease T2-like"/>
    <property type="match status" value="1"/>
</dbReference>
<dbReference type="GeneID" id="25794530"/>
<evidence type="ECO:0000256" key="5">
    <source>
        <dbReference type="ARBA" id="ARBA00022827"/>
    </source>
</evidence>
<comment type="cofactor">
    <cofactor evidence="1">
        <name>FAD</name>
        <dbReference type="ChEBI" id="CHEBI:57692"/>
    </cofactor>
</comment>
<protein>
    <recommendedName>
        <fullName evidence="9">FAD-binding PCMH-type domain-containing protein</fullName>
    </recommendedName>
</protein>
<evidence type="ECO:0000313" key="10">
    <source>
        <dbReference type="EMBL" id="EHK19366.1"/>
    </source>
</evidence>
<comment type="similarity">
    <text evidence="3 7">Belongs to the RNase T2 family.</text>
</comment>
<evidence type="ECO:0000259" key="9">
    <source>
        <dbReference type="PROSITE" id="PS51387"/>
    </source>
</evidence>
<comment type="similarity">
    <text evidence="2">Belongs to the oxygen-dependent FAD-linked oxidoreductase family.</text>
</comment>
<dbReference type="SUPFAM" id="SSF56176">
    <property type="entry name" value="FAD-binding/transporter-associated domain-like"/>
    <property type="match status" value="1"/>
</dbReference>